<comment type="caution">
    <text evidence="2">The sequence shown here is derived from an EMBL/GenBank/DDBJ whole genome shotgun (WGS) entry which is preliminary data.</text>
</comment>
<sequence>MRRRGTLTDAAPRTATLHLPRSQSACVVVGFTLTSLHITGVAAPPRHTHRLHSTHTHARASKQAPWVDGGGRKARHNGLNASRRHTYSRGARARASLTTQVFGRHWQERRAESLAALSGQGHHHCHQARAPDPG</sequence>
<gene>
    <name evidence="2" type="ORF">E2C01_086995</name>
</gene>
<evidence type="ECO:0000313" key="3">
    <source>
        <dbReference type="Proteomes" id="UP000324222"/>
    </source>
</evidence>
<name>A0A5B7J5C0_PORTR</name>
<protein>
    <submittedName>
        <fullName evidence="2">Uncharacterized protein</fullName>
    </submittedName>
</protein>
<accession>A0A5B7J5C0</accession>
<evidence type="ECO:0000256" key="1">
    <source>
        <dbReference type="SAM" id="MobiDB-lite"/>
    </source>
</evidence>
<reference evidence="2 3" key="1">
    <citation type="submission" date="2019-05" db="EMBL/GenBank/DDBJ databases">
        <title>Another draft genome of Portunus trituberculatus and its Hox gene families provides insights of decapod evolution.</title>
        <authorList>
            <person name="Jeong J.-H."/>
            <person name="Song I."/>
            <person name="Kim S."/>
            <person name="Choi T."/>
            <person name="Kim D."/>
            <person name="Ryu S."/>
            <person name="Kim W."/>
        </authorList>
    </citation>
    <scope>NUCLEOTIDE SEQUENCE [LARGE SCALE GENOMIC DNA]</scope>
    <source>
        <tissue evidence="2">Muscle</tissue>
    </source>
</reference>
<feature type="region of interest" description="Disordered" evidence="1">
    <location>
        <begin position="54"/>
        <end position="77"/>
    </location>
</feature>
<proteinExistence type="predicted"/>
<dbReference type="EMBL" id="VSRR010089515">
    <property type="protein sequence ID" value="MPC91930.1"/>
    <property type="molecule type" value="Genomic_DNA"/>
</dbReference>
<dbReference type="AlphaFoldDB" id="A0A5B7J5C0"/>
<dbReference type="Proteomes" id="UP000324222">
    <property type="component" value="Unassembled WGS sequence"/>
</dbReference>
<keyword evidence="3" id="KW-1185">Reference proteome</keyword>
<organism evidence="2 3">
    <name type="scientific">Portunus trituberculatus</name>
    <name type="common">Swimming crab</name>
    <name type="synonym">Neptunus trituberculatus</name>
    <dbReference type="NCBI Taxonomy" id="210409"/>
    <lineage>
        <taxon>Eukaryota</taxon>
        <taxon>Metazoa</taxon>
        <taxon>Ecdysozoa</taxon>
        <taxon>Arthropoda</taxon>
        <taxon>Crustacea</taxon>
        <taxon>Multicrustacea</taxon>
        <taxon>Malacostraca</taxon>
        <taxon>Eumalacostraca</taxon>
        <taxon>Eucarida</taxon>
        <taxon>Decapoda</taxon>
        <taxon>Pleocyemata</taxon>
        <taxon>Brachyura</taxon>
        <taxon>Eubrachyura</taxon>
        <taxon>Portunoidea</taxon>
        <taxon>Portunidae</taxon>
        <taxon>Portuninae</taxon>
        <taxon>Portunus</taxon>
    </lineage>
</organism>
<feature type="region of interest" description="Disordered" evidence="1">
    <location>
        <begin position="115"/>
        <end position="134"/>
    </location>
</feature>
<evidence type="ECO:0000313" key="2">
    <source>
        <dbReference type="EMBL" id="MPC91930.1"/>
    </source>
</evidence>